<accession>A0A388JKM0</accession>
<proteinExistence type="predicted"/>
<dbReference type="Gramene" id="GBG44229">
    <property type="protein sequence ID" value="GBG44229"/>
    <property type="gene ID" value="CBR_g88898"/>
</dbReference>
<gene>
    <name evidence="1" type="ORF">CBR_g88898</name>
</gene>
<dbReference type="EMBL" id="BFEA01009757">
    <property type="protein sequence ID" value="GBG44229.1"/>
    <property type="molecule type" value="Genomic_DNA"/>
</dbReference>
<dbReference type="AlphaFoldDB" id="A0A388JKM0"/>
<evidence type="ECO:0000313" key="1">
    <source>
        <dbReference type="EMBL" id="GBG44229.1"/>
    </source>
</evidence>
<protein>
    <submittedName>
        <fullName evidence="1">Uncharacterized protein</fullName>
    </submittedName>
</protein>
<comment type="caution">
    <text evidence="1">The sequence shown here is derived from an EMBL/GenBank/DDBJ whole genome shotgun (WGS) entry which is preliminary data.</text>
</comment>
<name>A0A388JKM0_CHABU</name>
<keyword evidence="2" id="KW-1185">Reference proteome</keyword>
<evidence type="ECO:0000313" key="2">
    <source>
        <dbReference type="Proteomes" id="UP000265515"/>
    </source>
</evidence>
<organism evidence="1 2">
    <name type="scientific">Chara braunii</name>
    <name type="common">Braun's stonewort</name>
    <dbReference type="NCBI Taxonomy" id="69332"/>
    <lineage>
        <taxon>Eukaryota</taxon>
        <taxon>Viridiplantae</taxon>
        <taxon>Streptophyta</taxon>
        <taxon>Charophyceae</taxon>
        <taxon>Charales</taxon>
        <taxon>Characeae</taxon>
        <taxon>Chara</taxon>
    </lineage>
</organism>
<sequence length="22" mass="2550">GVGESRGRVRIWLTLMMSRVVF</sequence>
<dbReference type="Proteomes" id="UP000265515">
    <property type="component" value="Unassembled WGS sequence"/>
</dbReference>
<feature type="non-terminal residue" evidence="1">
    <location>
        <position position="1"/>
    </location>
</feature>
<reference evidence="1 2" key="1">
    <citation type="journal article" date="2018" name="Cell">
        <title>The Chara Genome: Secondary Complexity and Implications for Plant Terrestrialization.</title>
        <authorList>
            <person name="Nishiyama T."/>
            <person name="Sakayama H."/>
            <person name="Vries J.D."/>
            <person name="Buschmann H."/>
            <person name="Saint-Marcoux D."/>
            <person name="Ullrich K.K."/>
            <person name="Haas F.B."/>
            <person name="Vanderstraeten L."/>
            <person name="Becker D."/>
            <person name="Lang D."/>
            <person name="Vosolsobe S."/>
            <person name="Rombauts S."/>
            <person name="Wilhelmsson P.K.I."/>
            <person name="Janitza P."/>
            <person name="Kern R."/>
            <person name="Heyl A."/>
            <person name="Rumpler F."/>
            <person name="Villalobos L.I.A.C."/>
            <person name="Clay J.M."/>
            <person name="Skokan R."/>
            <person name="Toyoda A."/>
            <person name="Suzuki Y."/>
            <person name="Kagoshima H."/>
            <person name="Schijlen E."/>
            <person name="Tajeshwar N."/>
            <person name="Catarino B."/>
            <person name="Hetherington A.J."/>
            <person name="Saltykova A."/>
            <person name="Bonnot C."/>
            <person name="Breuninger H."/>
            <person name="Symeonidi A."/>
            <person name="Radhakrishnan G.V."/>
            <person name="Van Nieuwerburgh F."/>
            <person name="Deforce D."/>
            <person name="Chang C."/>
            <person name="Karol K.G."/>
            <person name="Hedrich R."/>
            <person name="Ulvskov P."/>
            <person name="Glockner G."/>
            <person name="Delwiche C.F."/>
            <person name="Petrasek J."/>
            <person name="Van de Peer Y."/>
            <person name="Friml J."/>
            <person name="Beilby M."/>
            <person name="Dolan L."/>
            <person name="Kohara Y."/>
            <person name="Sugano S."/>
            <person name="Fujiyama A."/>
            <person name="Delaux P.-M."/>
            <person name="Quint M."/>
            <person name="TheiBen G."/>
            <person name="Hagemann M."/>
            <person name="Harholt J."/>
            <person name="Dunand C."/>
            <person name="Zachgo S."/>
            <person name="Langdale J."/>
            <person name="Maumus F."/>
            <person name="Straeten D.V.D."/>
            <person name="Gould S.B."/>
            <person name="Rensing S.A."/>
        </authorList>
    </citation>
    <scope>NUCLEOTIDE SEQUENCE [LARGE SCALE GENOMIC DNA]</scope>
    <source>
        <strain evidence="1 2">S276</strain>
    </source>
</reference>